<dbReference type="AlphaFoldDB" id="A0AAP9S5F9"/>
<protein>
    <submittedName>
        <fullName evidence="2">Uncharacterized protein</fullName>
    </submittedName>
</protein>
<evidence type="ECO:0000313" key="2">
    <source>
        <dbReference type="EMBL" id="QIX89217.1"/>
    </source>
</evidence>
<accession>A0AAP9S5F9</accession>
<dbReference type="RefSeq" id="WP_002588672.1">
    <property type="nucleotide sequence ID" value="NZ_CABKQO010000001.1"/>
</dbReference>
<organism evidence="2 3">
    <name type="scientific">Enterocloster clostridioformis</name>
    <dbReference type="NCBI Taxonomy" id="1531"/>
    <lineage>
        <taxon>Bacteria</taxon>
        <taxon>Bacillati</taxon>
        <taxon>Bacillota</taxon>
        <taxon>Clostridia</taxon>
        <taxon>Lachnospirales</taxon>
        <taxon>Lachnospiraceae</taxon>
        <taxon>Enterocloster</taxon>
    </lineage>
</organism>
<evidence type="ECO:0000313" key="3">
    <source>
        <dbReference type="Proteomes" id="UP000501069"/>
    </source>
</evidence>
<name>A0AAP9S5F9_9FIRM</name>
<dbReference type="Proteomes" id="UP000501069">
    <property type="component" value="Chromosome"/>
</dbReference>
<keyword evidence="1" id="KW-0472">Membrane</keyword>
<proteinExistence type="predicted"/>
<dbReference type="EMBL" id="CP050964">
    <property type="protein sequence ID" value="QIX89217.1"/>
    <property type="molecule type" value="Genomic_DNA"/>
</dbReference>
<keyword evidence="1" id="KW-1133">Transmembrane helix</keyword>
<dbReference type="GeneID" id="57959653"/>
<keyword evidence="1" id="KW-0812">Transmembrane</keyword>
<reference evidence="2 3" key="1">
    <citation type="submission" date="2019-11" db="EMBL/GenBank/DDBJ databases">
        <title>FDA dAtabase for Regulatory Grade micrObial Sequences (FDA-ARGOS): Supporting development and validation of Infectious Disease Dx tests.</title>
        <authorList>
            <person name="Turner S."/>
            <person name="Byrd R."/>
            <person name="Tallon L."/>
            <person name="Sadzewicz L."/>
            <person name="Vavikolanu K."/>
            <person name="Mehta A."/>
            <person name="Aluvathingal J."/>
            <person name="Nadendla S."/>
            <person name="Myers T."/>
            <person name="Yan Y."/>
            <person name="Sichtig H."/>
        </authorList>
    </citation>
    <scope>NUCLEOTIDE SEQUENCE [LARGE SCALE GENOMIC DNA]</scope>
    <source>
        <strain evidence="2 3">FDAARGOS_739</strain>
    </source>
</reference>
<gene>
    <name evidence="2" type="ORF">FOC47_00625</name>
</gene>
<feature type="transmembrane region" description="Helical" evidence="1">
    <location>
        <begin position="25"/>
        <end position="47"/>
    </location>
</feature>
<sequence>MFNLVSSLLVWHPDGKMFNIRPMTVTEWVCDIITVIGYCTGFAMILFDANKDTKNKIKEAFLEANEELKKDKDRVFEVTRY</sequence>
<evidence type="ECO:0000256" key="1">
    <source>
        <dbReference type="SAM" id="Phobius"/>
    </source>
</evidence>